<dbReference type="Proteomes" id="UP001152888">
    <property type="component" value="Unassembled WGS sequence"/>
</dbReference>
<name>A0A9P0K7J5_ACAOB</name>
<evidence type="ECO:0000313" key="1">
    <source>
        <dbReference type="EMBL" id="CAH1967957.1"/>
    </source>
</evidence>
<organism evidence="1 2">
    <name type="scientific">Acanthoscelides obtectus</name>
    <name type="common">Bean weevil</name>
    <name type="synonym">Bruchus obtectus</name>
    <dbReference type="NCBI Taxonomy" id="200917"/>
    <lineage>
        <taxon>Eukaryota</taxon>
        <taxon>Metazoa</taxon>
        <taxon>Ecdysozoa</taxon>
        <taxon>Arthropoda</taxon>
        <taxon>Hexapoda</taxon>
        <taxon>Insecta</taxon>
        <taxon>Pterygota</taxon>
        <taxon>Neoptera</taxon>
        <taxon>Endopterygota</taxon>
        <taxon>Coleoptera</taxon>
        <taxon>Polyphaga</taxon>
        <taxon>Cucujiformia</taxon>
        <taxon>Chrysomeloidea</taxon>
        <taxon>Chrysomelidae</taxon>
        <taxon>Bruchinae</taxon>
        <taxon>Bruchini</taxon>
        <taxon>Acanthoscelides</taxon>
    </lineage>
</organism>
<dbReference type="AlphaFoldDB" id="A0A9P0K7J5"/>
<dbReference type="EMBL" id="CAKOFQ010006749">
    <property type="protein sequence ID" value="CAH1967957.1"/>
    <property type="molecule type" value="Genomic_DNA"/>
</dbReference>
<protein>
    <submittedName>
        <fullName evidence="1">Uncharacterized protein</fullName>
    </submittedName>
</protein>
<comment type="caution">
    <text evidence="1">The sequence shown here is derived from an EMBL/GenBank/DDBJ whole genome shotgun (WGS) entry which is preliminary data.</text>
</comment>
<proteinExistence type="predicted"/>
<reference evidence="1" key="1">
    <citation type="submission" date="2022-03" db="EMBL/GenBank/DDBJ databases">
        <authorList>
            <person name="Sayadi A."/>
        </authorList>
    </citation>
    <scope>NUCLEOTIDE SEQUENCE</scope>
</reference>
<keyword evidence="2" id="KW-1185">Reference proteome</keyword>
<gene>
    <name evidence="1" type="ORF">ACAOBT_LOCUS7624</name>
</gene>
<accession>A0A9P0K7J5</accession>
<sequence>MCRKSDRKDNTEDAHYRTKLNDWKQNCAKGFEPFFPRQPVPYVG</sequence>
<evidence type="ECO:0000313" key="2">
    <source>
        <dbReference type="Proteomes" id="UP001152888"/>
    </source>
</evidence>